<organism evidence="1">
    <name type="scientific">Anguilla anguilla</name>
    <name type="common">European freshwater eel</name>
    <name type="synonym">Muraena anguilla</name>
    <dbReference type="NCBI Taxonomy" id="7936"/>
    <lineage>
        <taxon>Eukaryota</taxon>
        <taxon>Metazoa</taxon>
        <taxon>Chordata</taxon>
        <taxon>Craniata</taxon>
        <taxon>Vertebrata</taxon>
        <taxon>Euteleostomi</taxon>
        <taxon>Actinopterygii</taxon>
        <taxon>Neopterygii</taxon>
        <taxon>Teleostei</taxon>
        <taxon>Anguilliformes</taxon>
        <taxon>Anguillidae</taxon>
        <taxon>Anguilla</taxon>
    </lineage>
</organism>
<sequence length="55" mass="6134">MIWSITGRFPPNTRSSSMHNLIICRPIQQQTARTLPTKSSQNHFNSAALHVSSLA</sequence>
<reference evidence="1" key="1">
    <citation type="submission" date="2014-11" db="EMBL/GenBank/DDBJ databases">
        <authorList>
            <person name="Amaro Gonzalez C."/>
        </authorList>
    </citation>
    <scope>NUCLEOTIDE SEQUENCE</scope>
</reference>
<evidence type="ECO:0000313" key="1">
    <source>
        <dbReference type="EMBL" id="JAH99725.1"/>
    </source>
</evidence>
<name>A0A0E9XD32_ANGAN</name>
<protein>
    <submittedName>
        <fullName evidence="1">Uncharacterized protein</fullName>
    </submittedName>
</protein>
<proteinExistence type="predicted"/>
<reference evidence="1" key="2">
    <citation type="journal article" date="2015" name="Fish Shellfish Immunol.">
        <title>Early steps in the European eel (Anguilla anguilla)-Vibrio vulnificus interaction in the gills: Role of the RtxA13 toxin.</title>
        <authorList>
            <person name="Callol A."/>
            <person name="Pajuelo D."/>
            <person name="Ebbesson L."/>
            <person name="Teles M."/>
            <person name="MacKenzie S."/>
            <person name="Amaro C."/>
        </authorList>
    </citation>
    <scope>NUCLEOTIDE SEQUENCE</scope>
</reference>
<dbReference type="AlphaFoldDB" id="A0A0E9XD32"/>
<dbReference type="EMBL" id="GBXM01008852">
    <property type="protein sequence ID" value="JAH99725.1"/>
    <property type="molecule type" value="Transcribed_RNA"/>
</dbReference>
<accession>A0A0E9XD32</accession>